<dbReference type="Gene3D" id="3.90.550.10">
    <property type="entry name" value="Spore Coat Polysaccharide Biosynthesis Protein SpsA, Chain A"/>
    <property type="match status" value="1"/>
</dbReference>
<organism evidence="4 5">
    <name type="scientific">Halorubrum tibetense</name>
    <dbReference type="NCBI Taxonomy" id="175631"/>
    <lineage>
        <taxon>Archaea</taxon>
        <taxon>Methanobacteriati</taxon>
        <taxon>Methanobacteriota</taxon>
        <taxon>Stenosarchaea group</taxon>
        <taxon>Halobacteria</taxon>
        <taxon>Halobacteriales</taxon>
        <taxon>Haloferacaceae</taxon>
        <taxon>Halorubrum</taxon>
    </lineage>
</organism>
<keyword evidence="5" id="KW-1185">Reference proteome</keyword>
<keyword evidence="2" id="KW-0548">Nucleotidyltransferase</keyword>
<name>A0ABD5SJW2_9EURY</name>
<dbReference type="RefSeq" id="WP_379784161.1">
    <property type="nucleotide sequence ID" value="NZ_JBHSWW010000615.1"/>
</dbReference>
<keyword evidence="1" id="KW-0808">Transferase</keyword>
<dbReference type="PANTHER" id="PTHR43584">
    <property type="entry name" value="NUCLEOTIDYL TRANSFERASE"/>
    <property type="match status" value="1"/>
</dbReference>
<dbReference type="AlphaFoldDB" id="A0ABD5SJW2"/>
<dbReference type="GO" id="GO:0016779">
    <property type="term" value="F:nucleotidyltransferase activity"/>
    <property type="evidence" value="ECO:0007669"/>
    <property type="project" value="UniProtKB-KW"/>
</dbReference>
<dbReference type="PANTHER" id="PTHR43584:SF8">
    <property type="entry name" value="N-ACETYLMURAMATE ALPHA-1-PHOSPHATE URIDYLYLTRANSFERASE"/>
    <property type="match status" value="1"/>
</dbReference>
<dbReference type="Pfam" id="PF00483">
    <property type="entry name" value="NTP_transferase"/>
    <property type="match status" value="1"/>
</dbReference>
<dbReference type="InterPro" id="IPR005835">
    <property type="entry name" value="NTP_transferase_dom"/>
</dbReference>
<sequence length="45" mass="4705">MQTVVLAAGEGTRMRPLTARTPKPMLPVAGTPLVERCLEEAIAAG</sequence>
<protein>
    <submittedName>
        <fullName evidence="4">Sugar phosphate nucleotidyltransferase</fullName>
    </submittedName>
</protein>
<evidence type="ECO:0000313" key="5">
    <source>
        <dbReference type="Proteomes" id="UP001596442"/>
    </source>
</evidence>
<comment type="caution">
    <text evidence="4">The sequence shown here is derived from an EMBL/GenBank/DDBJ whole genome shotgun (WGS) entry which is preliminary data.</text>
</comment>
<dbReference type="InterPro" id="IPR029044">
    <property type="entry name" value="Nucleotide-diphossugar_trans"/>
</dbReference>
<accession>A0ABD5SJW2</accession>
<feature type="domain" description="Nucleotidyl transferase" evidence="3">
    <location>
        <begin position="3"/>
        <end position="44"/>
    </location>
</feature>
<evidence type="ECO:0000256" key="2">
    <source>
        <dbReference type="ARBA" id="ARBA00022695"/>
    </source>
</evidence>
<feature type="non-terminal residue" evidence="4">
    <location>
        <position position="45"/>
    </location>
</feature>
<dbReference type="EMBL" id="JBHSWW010000615">
    <property type="protein sequence ID" value="MFC6755207.1"/>
    <property type="molecule type" value="Genomic_DNA"/>
</dbReference>
<proteinExistence type="predicted"/>
<reference evidence="4 5" key="1">
    <citation type="journal article" date="2019" name="Int. J. Syst. Evol. Microbiol.">
        <title>The Global Catalogue of Microorganisms (GCM) 10K type strain sequencing project: providing services to taxonomists for standard genome sequencing and annotation.</title>
        <authorList>
            <consortium name="The Broad Institute Genomics Platform"/>
            <consortium name="The Broad Institute Genome Sequencing Center for Infectious Disease"/>
            <person name="Wu L."/>
            <person name="Ma J."/>
        </authorList>
    </citation>
    <scope>NUCLEOTIDE SEQUENCE [LARGE SCALE GENOMIC DNA]</scope>
    <source>
        <strain evidence="4 5">CGMCC 1.3239</strain>
    </source>
</reference>
<gene>
    <name evidence="4" type="ORF">ACFQEU_17300</name>
</gene>
<dbReference type="Proteomes" id="UP001596442">
    <property type="component" value="Unassembled WGS sequence"/>
</dbReference>
<evidence type="ECO:0000313" key="4">
    <source>
        <dbReference type="EMBL" id="MFC6755207.1"/>
    </source>
</evidence>
<evidence type="ECO:0000259" key="3">
    <source>
        <dbReference type="Pfam" id="PF00483"/>
    </source>
</evidence>
<dbReference type="SUPFAM" id="SSF53448">
    <property type="entry name" value="Nucleotide-diphospho-sugar transferases"/>
    <property type="match status" value="1"/>
</dbReference>
<dbReference type="InterPro" id="IPR050065">
    <property type="entry name" value="GlmU-like"/>
</dbReference>
<evidence type="ECO:0000256" key="1">
    <source>
        <dbReference type="ARBA" id="ARBA00022679"/>
    </source>
</evidence>